<reference evidence="2" key="3">
    <citation type="journal article" date="2013" name="Nucleic Acids Res.">
        <title>The genome of Anopheles darlingi, the main neotropical malaria vector.</title>
        <authorList>
            <person name="Marinotti O."/>
            <person name="Cerqueira G.C."/>
            <person name="de Almeida L.G."/>
            <person name="Ferro M.I."/>
            <person name="Loreto E.L."/>
            <person name="Zaha A."/>
            <person name="Teixeira S.M."/>
            <person name="Wespiser A.R."/>
            <person name="Almeida E Silva A."/>
            <person name="Schlindwein A.D."/>
            <person name="Pacheco A.C."/>
            <person name="Silva A.L."/>
            <person name="Graveley B.R."/>
            <person name="Walenz B.P."/>
            <person name="Lima Bde A."/>
            <person name="Ribeiro C.A."/>
            <person name="Nunes-Silva C.G."/>
            <person name="de Carvalho C.R."/>
            <person name="Soares C.M."/>
            <person name="de Menezes C.B."/>
            <person name="Matiolli C."/>
            <person name="Caffrey D."/>
            <person name="Araujo D.A."/>
            <person name="de Oliveira D.M."/>
            <person name="Golenbock D."/>
            <person name="Grisard E.C."/>
            <person name="Fantinatti-Garboggini F."/>
            <person name="de Carvalho F.M."/>
            <person name="Barcellos F.G."/>
            <person name="Prosdocimi F."/>
            <person name="May G."/>
            <person name="Azevedo Junior G.M."/>
            <person name="Guimaraes G.M."/>
            <person name="Goldman G.H."/>
            <person name="Padilha I.Q."/>
            <person name="Batista Jda S."/>
            <person name="Ferro J.A."/>
            <person name="Ribeiro J.M."/>
            <person name="Fietto J.L."/>
            <person name="Dabbas K.M."/>
            <person name="Cerdeira L."/>
            <person name="Agnez-Lima L.F."/>
            <person name="Brocchi M."/>
            <person name="de Carvalho M.O."/>
            <person name="Teixeira Mde M."/>
            <person name="Diniz Maia Mde M."/>
            <person name="Goldman M.H."/>
            <person name="Cruz Schneider M.P."/>
            <person name="Felipe M.S."/>
            <person name="Hungria M."/>
            <person name="Nicolas M.F."/>
            <person name="Pereira M."/>
            <person name="Montes M.A."/>
            <person name="Cantao M.E."/>
            <person name="Vincentz M."/>
            <person name="Rafael M.S."/>
            <person name="Silverman N."/>
            <person name="Stoco P.H."/>
            <person name="Souza R.C."/>
            <person name="Vicentini R."/>
            <person name="Gazzinelli R.T."/>
            <person name="Neves Rde O."/>
            <person name="Silva R."/>
            <person name="Astolfi-Filho S."/>
            <person name="Maciel T.E."/>
            <person name="Urmenyi T.P."/>
            <person name="Tadei W.P."/>
            <person name="Camargo E.P."/>
            <person name="de Vasconcelos A.T."/>
        </authorList>
    </citation>
    <scope>NUCLEOTIDE SEQUENCE</scope>
</reference>
<evidence type="ECO:0000313" key="2">
    <source>
        <dbReference type="EMBL" id="ETN58957.1"/>
    </source>
</evidence>
<dbReference type="InterPro" id="IPR012132">
    <property type="entry name" value="GMC_OxRdtase"/>
</dbReference>
<name>W5J3M0_ANODA</name>
<dbReference type="GO" id="GO:0016491">
    <property type="term" value="F:oxidoreductase activity"/>
    <property type="evidence" value="ECO:0007669"/>
    <property type="project" value="TreeGrafter"/>
</dbReference>
<evidence type="ECO:0000313" key="3">
    <source>
        <dbReference type="EnsemblMetazoa" id="ADAC009439-PA"/>
    </source>
</evidence>
<comment type="similarity">
    <text evidence="1">Belongs to the GMC oxidoreductase family.</text>
</comment>
<proteinExistence type="inferred from homology"/>
<dbReference type="EMBL" id="ADMH02002107">
    <property type="protein sequence ID" value="ETN58957.1"/>
    <property type="molecule type" value="Genomic_DNA"/>
</dbReference>
<dbReference type="VEuPathDB" id="VectorBase:ADAC009439"/>
<dbReference type="AlphaFoldDB" id="W5J3M0"/>
<organism evidence="2">
    <name type="scientific">Anopheles darlingi</name>
    <name type="common">Mosquito</name>
    <dbReference type="NCBI Taxonomy" id="43151"/>
    <lineage>
        <taxon>Eukaryota</taxon>
        <taxon>Metazoa</taxon>
        <taxon>Ecdysozoa</taxon>
        <taxon>Arthropoda</taxon>
        <taxon>Hexapoda</taxon>
        <taxon>Insecta</taxon>
        <taxon>Pterygota</taxon>
        <taxon>Neoptera</taxon>
        <taxon>Endopterygota</taxon>
        <taxon>Diptera</taxon>
        <taxon>Nematocera</taxon>
        <taxon>Culicoidea</taxon>
        <taxon>Culicidae</taxon>
        <taxon>Anophelinae</taxon>
        <taxon>Anopheles</taxon>
    </lineage>
</organism>
<dbReference type="eggNOG" id="KOG1238">
    <property type="taxonomic scope" value="Eukaryota"/>
</dbReference>
<dbReference type="InterPro" id="IPR036188">
    <property type="entry name" value="FAD/NAD-bd_sf"/>
</dbReference>
<dbReference type="SUPFAM" id="SSF51905">
    <property type="entry name" value="FAD/NAD(P)-binding domain"/>
    <property type="match status" value="1"/>
</dbReference>
<dbReference type="EnsemblMetazoa" id="ADAC009439-RA">
    <property type="protein sequence ID" value="ADAC009439-PA"/>
    <property type="gene ID" value="ADAC009439"/>
</dbReference>
<evidence type="ECO:0000256" key="1">
    <source>
        <dbReference type="ARBA" id="ARBA00010790"/>
    </source>
</evidence>
<dbReference type="STRING" id="43151.W5J3M0"/>
<gene>
    <name evidence="2" type="ORF">AND_009439</name>
</gene>
<dbReference type="PANTHER" id="PTHR11552:SF154">
    <property type="entry name" value="FI04917P"/>
    <property type="match status" value="1"/>
</dbReference>
<sequence length="218" mass="22852">MAVSFAKLVPLLAGAALKATPAAASLTTAVGAAITAASAVVGVGKLAIVPILIASLAYYNYDLFDPENRPFNVPEVDREYDFIVVGAGSAGAVVASRLSEIGNWKVLLLEAGGHETEISDVPILSLYLHKSKLDWKYSVHYGSTPATASISKRKAIRARMATLVIGHAPKHLGGSQCQVHGTKKKINDCGSSKTAGRPAKNDSVDHVPAFVTEFIVTS</sequence>
<dbReference type="VEuPathDB" id="VectorBase:ADAR2_005067"/>
<dbReference type="Proteomes" id="UP000000673">
    <property type="component" value="Unassembled WGS sequence"/>
</dbReference>
<dbReference type="GO" id="GO:0050660">
    <property type="term" value="F:flavin adenine dinucleotide binding"/>
    <property type="evidence" value="ECO:0007669"/>
    <property type="project" value="InterPro"/>
</dbReference>
<accession>W5J3M0</accession>
<reference evidence="3" key="4">
    <citation type="submission" date="2015-06" db="UniProtKB">
        <authorList>
            <consortium name="EnsemblMetazoa"/>
        </authorList>
    </citation>
    <scope>IDENTIFICATION</scope>
</reference>
<dbReference type="PANTHER" id="PTHR11552">
    <property type="entry name" value="GLUCOSE-METHANOL-CHOLINE GMC OXIDOREDUCTASE"/>
    <property type="match status" value="1"/>
</dbReference>
<reference evidence="2 4" key="1">
    <citation type="journal article" date="2010" name="BMC Genomics">
        <title>Combination of measures distinguishes pre-miRNAs from other stem-loops in the genome of the newly sequenced Anopheles darlingi.</title>
        <authorList>
            <person name="Mendes N.D."/>
            <person name="Freitas A.T."/>
            <person name="Vasconcelos A.T."/>
            <person name="Sagot M.F."/>
        </authorList>
    </citation>
    <scope>NUCLEOTIDE SEQUENCE</scope>
</reference>
<dbReference type="Gene3D" id="3.50.50.60">
    <property type="entry name" value="FAD/NAD(P)-binding domain"/>
    <property type="match status" value="1"/>
</dbReference>
<dbReference type="HOGENOM" id="CLU_1267848_0_0_1"/>
<keyword evidence="4" id="KW-1185">Reference proteome</keyword>
<evidence type="ECO:0000313" key="4">
    <source>
        <dbReference type="Proteomes" id="UP000000673"/>
    </source>
</evidence>
<protein>
    <submittedName>
        <fullName evidence="2 3">Uncharacterized protein</fullName>
    </submittedName>
</protein>
<reference evidence="2" key="2">
    <citation type="submission" date="2010-05" db="EMBL/GenBank/DDBJ databases">
        <authorList>
            <person name="Almeida L.G."/>
            <person name="Nicolas M.F."/>
            <person name="Souza R.C."/>
            <person name="Vasconcelos A.T.R."/>
        </authorList>
    </citation>
    <scope>NUCLEOTIDE SEQUENCE</scope>
</reference>